<sequence length="348" mass="38062">MTMGPSETSSTPDASPDADGMTVVISLPRQLFSIASVHPRSSWLRTMHDQWLDEQFTASGISGGINVVRKCDAVSLFLHGMPHAPADRVLEAALMASMAFAIDDLFETGPQVELNSYLAVAHADGAAIDRNADLVIFARAMERARQAIGPRLYARTLKSLEKWANSTATANAAVSSWDGIDDYLKRRWVDAGFGGVRVVVEYCAGVDLTDLEESSLLDDLHTACFEHSVLVNDLFSYRKEKQAGYGMNAVSVLTDTEGMTLQSAVDTVCSRIAAAEEAFAEQVRLFTHNDPNAHADIARYVHGWRDALAGNIAWALTSPRFNGHRLPLNSSLPTHMVLHPSHTTYRYP</sequence>
<evidence type="ECO:0000313" key="4">
    <source>
        <dbReference type="Proteomes" id="UP000556436"/>
    </source>
</evidence>
<dbReference type="SUPFAM" id="SSF48576">
    <property type="entry name" value="Terpenoid synthases"/>
    <property type="match status" value="1"/>
</dbReference>
<dbReference type="Gene3D" id="1.10.600.10">
    <property type="entry name" value="Farnesyl Diphosphate Synthase"/>
    <property type="match status" value="1"/>
</dbReference>
<dbReference type="PANTHER" id="PTHR35201">
    <property type="entry name" value="TERPENE SYNTHASE"/>
    <property type="match status" value="1"/>
</dbReference>
<dbReference type="PANTHER" id="PTHR35201:SF4">
    <property type="entry name" value="BETA-PINACENE SYNTHASE-RELATED"/>
    <property type="match status" value="1"/>
</dbReference>
<dbReference type="SFLD" id="SFLDS00005">
    <property type="entry name" value="Isoprenoid_Synthase_Type_I"/>
    <property type="match status" value="1"/>
</dbReference>
<comment type="cofactor">
    <cofactor evidence="2">
        <name>Mg(2+)</name>
        <dbReference type="ChEBI" id="CHEBI:18420"/>
    </cofactor>
</comment>
<evidence type="ECO:0000256" key="2">
    <source>
        <dbReference type="RuleBase" id="RU366034"/>
    </source>
</evidence>
<evidence type="ECO:0000313" key="3">
    <source>
        <dbReference type="EMBL" id="MBB4889026.1"/>
    </source>
</evidence>
<evidence type="ECO:0000256" key="1">
    <source>
        <dbReference type="ARBA" id="ARBA00023239"/>
    </source>
</evidence>
<keyword evidence="4" id="KW-1185">Reference proteome</keyword>
<protein>
    <recommendedName>
        <fullName evidence="2">Terpene synthase</fullName>
        <ecNumber evidence="2">4.2.3.-</ecNumber>
    </recommendedName>
</protein>
<accession>A0A7W7PFM2</accession>
<name>A0A7W7PFM2_STRNE</name>
<reference evidence="3 4" key="1">
    <citation type="submission" date="2020-08" db="EMBL/GenBank/DDBJ databases">
        <title>Genomic Encyclopedia of Type Strains, Phase III (KMG-III): the genomes of soil and plant-associated and newly described type strains.</title>
        <authorList>
            <person name="Whitman W."/>
        </authorList>
    </citation>
    <scope>NUCLEOTIDE SEQUENCE [LARGE SCALE GENOMIC DNA]</scope>
    <source>
        <strain evidence="3 4">CECT 3265</strain>
    </source>
</reference>
<proteinExistence type="inferred from homology"/>
<dbReference type="SFLD" id="SFLDG01020">
    <property type="entry name" value="Terpene_Cyclase_Like_2"/>
    <property type="match status" value="1"/>
</dbReference>
<comment type="caution">
    <text evidence="3">The sequence shown here is derived from an EMBL/GenBank/DDBJ whole genome shotgun (WGS) entry which is preliminary data.</text>
</comment>
<dbReference type="InterPro" id="IPR008949">
    <property type="entry name" value="Isoprenoid_synthase_dom_sf"/>
</dbReference>
<dbReference type="EC" id="4.2.3.-" evidence="2"/>
<comment type="similarity">
    <text evidence="2">Belongs to the terpene synthase family.</text>
</comment>
<keyword evidence="2" id="KW-0479">Metal-binding</keyword>
<dbReference type="AlphaFoldDB" id="A0A7W7PFM2"/>
<dbReference type="EMBL" id="JACHJG010000011">
    <property type="protein sequence ID" value="MBB4889026.1"/>
    <property type="molecule type" value="Genomic_DNA"/>
</dbReference>
<dbReference type="InterPro" id="IPR034686">
    <property type="entry name" value="Terpene_cyclase-like_2"/>
</dbReference>
<dbReference type="Proteomes" id="UP000556436">
    <property type="component" value="Unassembled WGS sequence"/>
</dbReference>
<gene>
    <name evidence="3" type="ORF">FHS38_005101</name>
</gene>
<organism evidence="3 4">
    <name type="scientific">Streptomyces netropsis</name>
    <name type="common">Streptoverticillium netropsis</name>
    <dbReference type="NCBI Taxonomy" id="55404"/>
    <lineage>
        <taxon>Bacteria</taxon>
        <taxon>Bacillati</taxon>
        <taxon>Actinomycetota</taxon>
        <taxon>Actinomycetes</taxon>
        <taxon>Kitasatosporales</taxon>
        <taxon>Streptomycetaceae</taxon>
        <taxon>Streptomyces</taxon>
    </lineage>
</organism>
<dbReference type="GO" id="GO:0046872">
    <property type="term" value="F:metal ion binding"/>
    <property type="evidence" value="ECO:0007669"/>
    <property type="project" value="UniProtKB-KW"/>
</dbReference>
<keyword evidence="2" id="KW-0460">Magnesium</keyword>
<keyword evidence="1 2" id="KW-0456">Lyase</keyword>
<dbReference type="GO" id="GO:0010333">
    <property type="term" value="F:terpene synthase activity"/>
    <property type="evidence" value="ECO:0007669"/>
    <property type="project" value="InterPro"/>
</dbReference>
<dbReference type="Pfam" id="PF19086">
    <property type="entry name" value="Terpene_syn_C_2"/>
    <property type="match status" value="1"/>
</dbReference>